<evidence type="ECO:0000313" key="3">
    <source>
        <dbReference type="EMBL" id="MFC4427234.1"/>
    </source>
</evidence>
<comment type="caution">
    <text evidence="3">The sequence shown here is derived from an EMBL/GenBank/DDBJ whole genome shotgun (WGS) entry which is preliminary data.</text>
</comment>
<evidence type="ECO:0000256" key="1">
    <source>
        <dbReference type="SAM" id="MobiDB-lite"/>
    </source>
</evidence>
<proteinExistence type="predicted"/>
<evidence type="ECO:0000259" key="2">
    <source>
        <dbReference type="Pfam" id="PF05227"/>
    </source>
</evidence>
<dbReference type="InterPro" id="IPR007891">
    <property type="entry name" value="CHASE3"/>
</dbReference>
<sequence>MGVLSIGTNIWSAQTARLAGEAQQEKRDINALLLSVVNPETGIRGYALTREQRFLEPYTAARETFDTPLSALWTREAQHPNDANSSPIVSSCRAPSA</sequence>
<feature type="region of interest" description="Disordered" evidence="1">
    <location>
        <begin position="76"/>
        <end position="97"/>
    </location>
</feature>
<protein>
    <submittedName>
        <fullName evidence="3">CHASE3 domain-containing protein</fullName>
    </submittedName>
</protein>
<reference evidence="4" key="1">
    <citation type="journal article" date="2019" name="Int. J. Syst. Evol. Microbiol.">
        <title>The Global Catalogue of Microorganisms (GCM) 10K type strain sequencing project: providing services to taxonomists for standard genome sequencing and annotation.</title>
        <authorList>
            <consortium name="The Broad Institute Genomics Platform"/>
            <consortium name="The Broad Institute Genome Sequencing Center for Infectious Disease"/>
            <person name="Wu L."/>
            <person name="Ma J."/>
        </authorList>
    </citation>
    <scope>NUCLEOTIDE SEQUENCE [LARGE SCALE GENOMIC DNA]</scope>
    <source>
        <strain evidence="4">CCUG 56029</strain>
    </source>
</reference>
<dbReference type="Pfam" id="PF05227">
    <property type="entry name" value="CHASE3"/>
    <property type="match status" value="1"/>
</dbReference>
<dbReference type="Proteomes" id="UP001595998">
    <property type="component" value="Unassembled WGS sequence"/>
</dbReference>
<organism evidence="3 4">
    <name type="scientific">Deinococcus navajonensis</name>
    <dbReference type="NCBI Taxonomy" id="309884"/>
    <lineage>
        <taxon>Bacteria</taxon>
        <taxon>Thermotogati</taxon>
        <taxon>Deinococcota</taxon>
        <taxon>Deinococci</taxon>
        <taxon>Deinococcales</taxon>
        <taxon>Deinococcaceae</taxon>
        <taxon>Deinococcus</taxon>
    </lineage>
</organism>
<dbReference type="EMBL" id="JBHSEH010000020">
    <property type="protein sequence ID" value="MFC4427234.1"/>
    <property type="molecule type" value="Genomic_DNA"/>
</dbReference>
<keyword evidence="4" id="KW-1185">Reference proteome</keyword>
<gene>
    <name evidence="3" type="ORF">ACFOZ9_13545</name>
</gene>
<dbReference type="RefSeq" id="WP_380040514.1">
    <property type="nucleotide sequence ID" value="NZ_JBHSEH010000020.1"/>
</dbReference>
<evidence type="ECO:0000313" key="4">
    <source>
        <dbReference type="Proteomes" id="UP001595998"/>
    </source>
</evidence>
<feature type="domain" description="CHASE3" evidence="2">
    <location>
        <begin position="19"/>
        <end position="81"/>
    </location>
</feature>
<name>A0ABV8XNV6_9DEIO</name>
<accession>A0ABV8XNV6</accession>